<evidence type="ECO:0000313" key="2">
    <source>
        <dbReference type="Proteomes" id="UP001501222"/>
    </source>
</evidence>
<evidence type="ECO:0000313" key="1">
    <source>
        <dbReference type="EMBL" id="GAA3536878.1"/>
    </source>
</evidence>
<evidence type="ECO:0008006" key="3">
    <source>
        <dbReference type="Google" id="ProtNLM"/>
    </source>
</evidence>
<keyword evidence="2" id="KW-1185">Reference proteome</keyword>
<sequence length="530" mass="58164">MSLRADVAALVALFHKVKFERTTDYRQLERVIWWLRFGLRPLPAGDPDRPLLLALLGNALWQRYERYDGLADLDEAVFRLRDAVDSFDPDRDRRLGHLSDLSIPLRSRFQRLGNRADIDTAIWAARQAVEGAPASTTPAAALNNLAHSLFHRYEATGELLDLQSAIGAALQSVNATDPRAPERALRVNVLMMAFTSRYLATSAAADLESAVTAGRETVAITPLNDRMRSQYLSSLAYALQLRYRRDGNLQDLDEAVALSEQTCVTTPDDHPLKGAHLVDYATALFARFSRSRLRADLETALGAGRAGAALLASDHPARYLVMHNLCLMSTELFEITGAEADLAESIRLGQQAVDGCPPDYPDRSVILRRFSMLLARRGGPDDFSGALRYLSEAAHVRAAPATDQLRAAREWGVLALNASTQAEALAAYTRGVRLLPIVAWPGLGREVREQRLASFDDIVSAAGATAVAAGQYATAVELLEEGRSVLWSQLLQIRADHAKLHTVAPALAARLDQVRHGLDQSLHLDQFRVG</sequence>
<reference evidence="2" key="1">
    <citation type="journal article" date="2019" name="Int. J. Syst. Evol. Microbiol.">
        <title>The Global Catalogue of Microorganisms (GCM) 10K type strain sequencing project: providing services to taxonomists for standard genome sequencing and annotation.</title>
        <authorList>
            <consortium name="The Broad Institute Genomics Platform"/>
            <consortium name="The Broad Institute Genome Sequencing Center for Infectious Disease"/>
            <person name="Wu L."/>
            <person name="Ma J."/>
        </authorList>
    </citation>
    <scope>NUCLEOTIDE SEQUENCE [LARGE SCALE GENOMIC DNA]</scope>
    <source>
        <strain evidence="2">JCM 16928</strain>
    </source>
</reference>
<name>A0ABP6VMP2_9ACTN</name>
<protein>
    <recommendedName>
        <fullName evidence="3">Tetratricopeptide repeat protein</fullName>
    </recommendedName>
</protein>
<dbReference type="EMBL" id="BAABAA010000001">
    <property type="protein sequence ID" value="GAA3536878.1"/>
    <property type="molecule type" value="Genomic_DNA"/>
</dbReference>
<dbReference type="Gene3D" id="1.25.40.10">
    <property type="entry name" value="Tetratricopeptide repeat domain"/>
    <property type="match status" value="1"/>
</dbReference>
<accession>A0ABP6VMP2</accession>
<dbReference type="RefSeq" id="WP_344835953.1">
    <property type="nucleotide sequence ID" value="NZ_BAABAA010000001.1"/>
</dbReference>
<dbReference type="Pfam" id="PF13374">
    <property type="entry name" value="TPR_10"/>
    <property type="match status" value="1"/>
</dbReference>
<dbReference type="InterPro" id="IPR011990">
    <property type="entry name" value="TPR-like_helical_dom_sf"/>
</dbReference>
<proteinExistence type="predicted"/>
<gene>
    <name evidence="1" type="ORF">GCM10022235_00410</name>
</gene>
<comment type="caution">
    <text evidence="1">The sequence shown here is derived from an EMBL/GenBank/DDBJ whole genome shotgun (WGS) entry which is preliminary data.</text>
</comment>
<dbReference type="Proteomes" id="UP001501222">
    <property type="component" value="Unassembled WGS sequence"/>
</dbReference>
<organism evidence="1 2">
    <name type="scientific">Kribbella ginsengisoli</name>
    <dbReference type="NCBI Taxonomy" id="363865"/>
    <lineage>
        <taxon>Bacteria</taxon>
        <taxon>Bacillati</taxon>
        <taxon>Actinomycetota</taxon>
        <taxon>Actinomycetes</taxon>
        <taxon>Propionibacteriales</taxon>
        <taxon>Kribbellaceae</taxon>
        <taxon>Kribbella</taxon>
    </lineage>
</organism>